<feature type="transmembrane region" description="Helical" evidence="2">
    <location>
        <begin position="206"/>
        <end position="235"/>
    </location>
</feature>
<name>A0A940MJE9_9ACTN</name>
<dbReference type="RefSeq" id="WP_209343524.1">
    <property type="nucleotide sequence ID" value="NZ_JAGIQL010000136.1"/>
</dbReference>
<keyword evidence="3" id="KW-0732">Signal</keyword>
<evidence type="ECO:0000256" key="1">
    <source>
        <dbReference type="SAM" id="MobiDB-lite"/>
    </source>
</evidence>
<feature type="transmembrane region" description="Helical" evidence="2">
    <location>
        <begin position="374"/>
        <end position="391"/>
    </location>
</feature>
<dbReference type="PANTHER" id="PTHR38454">
    <property type="entry name" value="INTEGRAL MEMBRANE PROTEIN-RELATED"/>
    <property type="match status" value="1"/>
</dbReference>
<dbReference type="EMBL" id="JAGIQL010000136">
    <property type="protein sequence ID" value="MBP0460812.1"/>
    <property type="molecule type" value="Genomic_DNA"/>
</dbReference>
<reference evidence="4" key="1">
    <citation type="submission" date="2021-03" db="EMBL/GenBank/DDBJ databases">
        <title>Whole genome sequence of Streptomyces bomunensis MMS17-BM035.</title>
        <authorList>
            <person name="Lee J.H."/>
        </authorList>
    </citation>
    <scope>NUCLEOTIDE SEQUENCE</scope>
    <source>
        <strain evidence="4">MMS17-BM035</strain>
    </source>
</reference>
<sequence length="827" mass="86446">MPTLQSVRGRRSGRAPALAALITAFAVCAGDAVARQYPFGRHDRGVNDLGAQFVPFHAHLWDLLHGTAHGGLLLNWQSGFGAASLPDLGTYLTSPFALLVGAFPRDRIDLAVYVVTVVKMAAAAAAMAAVLPRLARTDGAAGRAKGSAAPWWAAALLGATYALCGWSVIEASYNPMWLDGLIAFPLLCLVGEWARTARRPVAGPLIVALAWVANFYTAYMATIGATLVLVLRLLLDRDTTGRERARAVARAVLRAAWRVVLGVALASPVLLPVYLGTKHAYPGSAAVFSPSPWTDVAARVMPGTYSFLSPAVFVGAGALLLVCALAFDRAAPVRERVGWVGLVAAVALSLQWRPTSLAWHAFAIPNGSPYRETFVLAGVVVLAAWAALARGWPGTRPVLYGASVPAVIWLGALSSRMANVPALALFVLAVAGAGVGLLLARRRGRAAAAATAVLLLGSLLGQATTAMAYGDHAKLKKFHAYPAWDSDSGLSARAAAVAKADGWPRYRTDPGRTQVSSDDPLLIGGEGAGYYSSMTADTYTRTMRALGAGWTSGGRVIQSLDNPVTDAIFSVGARLRTAPGGAPVTVREDVPPLVTVRPAAPPRYGDSPFRNQEALLGARVYTVPASRACPVGSEAYVSAPDFWGTARLGAGLPAELRGAMPKFRAALAPLGTVRAKGERITFRTKAGRPATPVSWSVGCLDRARLAGAVARLKETGAVRLRVSDSGVHAVLPRGSTGYAVLSAPRIAGWTCDGRPAASYLGLVAVRLHGRTAVDCAFRPPGVKAGGAAGFLAVLVLAAVAAFSRRTRVTKDSSGHHPPLARREEQLA</sequence>
<evidence type="ECO:0000256" key="3">
    <source>
        <dbReference type="SAM" id="SignalP"/>
    </source>
</evidence>
<feature type="transmembrane region" description="Helical" evidence="2">
    <location>
        <begin position="339"/>
        <end position="362"/>
    </location>
</feature>
<feature type="signal peptide" evidence="3">
    <location>
        <begin position="1"/>
        <end position="29"/>
    </location>
</feature>
<evidence type="ECO:0000313" key="4">
    <source>
        <dbReference type="EMBL" id="MBP0460812.1"/>
    </source>
</evidence>
<feature type="transmembrane region" description="Helical" evidence="2">
    <location>
        <begin position="784"/>
        <end position="802"/>
    </location>
</feature>
<feature type="transmembrane region" description="Helical" evidence="2">
    <location>
        <begin position="398"/>
        <end position="414"/>
    </location>
</feature>
<keyword evidence="2" id="KW-0812">Transmembrane</keyword>
<keyword evidence="5" id="KW-1185">Reference proteome</keyword>
<dbReference type="InterPro" id="IPR018580">
    <property type="entry name" value="Uncharacterised_YfhO"/>
</dbReference>
<feature type="transmembrane region" description="Helical" evidence="2">
    <location>
        <begin position="176"/>
        <end position="194"/>
    </location>
</feature>
<feature type="transmembrane region" description="Helical" evidence="2">
    <location>
        <begin position="80"/>
        <end position="103"/>
    </location>
</feature>
<feature type="region of interest" description="Disordered" evidence="1">
    <location>
        <begin position="807"/>
        <end position="827"/>
    </location>
</feature>
<feature type="transmembrane region" description="Helical" evidence="2">
    <location>
        <begin position="307"/>
        <end position="327"/>
    </location>
</feature>
<dbReference type="PANTHER" id="PTHR38454:SF1">
    <property type="entry name" value="INTEGRAL MEMBRANE PROTEIN"/>
    <property type="match status" value="1"/>
</dbReference>
<dbReference type="AlphaFoldDB" id="A0A940MJE9"/>
<feature type="compositionally biased region" description="Basic and acidic residues" evidence="1">
    <location>
        <begin position="808"/>
        <end position="827"/>
    </location>
</feature>
<comment type="caution">
    <text evidence="4">The sequence shown here is derived from an EMBL/GenBank/DDBJ whole genome shotgun (WGS) entry which is preliminary data.</text>
</comment>
<proteinExistence type="predicted"/>
<evidence type="ECO:0000256" key="2">
    <source>
        <dbReference type="SAM" id="Phobius"/>
    </source>
</evidence>
<feature type="transmembrane region" description="Helical" evidence="2">
    <location>
        <begin position="447"/>
        <end position="469"/>
    </location>
</feature>
<gene>
    <name evidence="4" type="ORF">JFN87_25530</name>
</gene>
<dbReference type="Proteomes" id="UP000670475">
    <property type="component" value="Unassembled WGS sequence"/>
</dbReference>
<keyword evidence="2" id="KW-1133">Transmembrane helix</keyword>
<evidence type="ECO:0000313" key="5">
    <source>
        <dbReference type="Proteomes" id="UP000670475"/>
    </source>
</evidence>
<accession>A0A940MJE9</accession>
<feature type="transmembrane region" description="Helical" evidence="2">
    <location>
        <begin position="420"/>
        <end position="440"/>
    </location>
</feature>
<feature type="transmembrane region" description="Helical" evidence="2">
    <location>
        <begin position="255"/>
        <end position="275"/>
    </location>
</feature>
<feature type="chain" id="PRO_5039016271" evidence="3">
    <location>
        <begin position="30"/>
        <end position="827"/>
    </location>
</feature>
<organism evidence="4 5">
    <name type="scientific">Streptomyces montanisoli</name>
    <dbReference type="NCBI Taxonomy" id="2798581"/>
    <lineage>
        <taxon>Bacteria</taxon>
        <taxon>Bacillati</taxon>
        <taxon>Actinomycetota</taxon>
        <taxon>Actinomycetes</taxon>
        <taxon>Kitasatosporales</taxon>
        <taxon>Streptomycetaceae</taxon>
        <taxon>Streptomyces</taxon>
    </lineage>
</organism>
<protein>
    <submittedName>
        <fullName evidence="4">YfhO family protein</fullName>
    </submittedName>
</protein>
<feature type="transmembrane region" description="Helical" evidence="2">
    <location>
        <begin position="110"/>
        <end position="131"/>
    </location>
</feature>
<keyword evidence="2" id="KW-0472">Membrane</keyword>
<feature type="transmembrane region" description="Helical" evidence="2">
    <location>
        <begin position="151"/>
        <end position="169"/>
    </location>
</feature>
<dbReference type="Pfam" id="PF09586">
    <property type="entry name" value="YfhO"/>
    <property type="match status" value="1"/>
</dbReference>